<comment type="pathway">
    <text evidence="1">Amino-acid degradation; L-valine degradation.</text>
</comment>
<dbReference type="SUPFAM" id="SSF48179">
    <property type="entry name" value="6-phosphogluconate dehydrogenase C-terminal domain-like"/>
    <property type="match status" value="1"/>
</dbReference>
<dbReference type="OMA" id="SHTNAFA"/>
<dbReference type="PANTHER" id="PTHR22981">
    <property type="entry name" value="3-HYDROXYISOBUTYRATE DEHYDROGENASE-RELATED"/>
    <property type="match status" value="1"/>
</dbReference>
<dbReference type="STRING" id="5286.A0A0K3CH66"/>
<dbReference type="InterPro" id="IPR013328">
    <property type="entry name" value="6PGD_dom2"/>
</dbReference>
<keyword evidence="11" id="KW-1185">Reference proteome</keyword>
<sequence length="404" mass="42701">MRATVLLRNAYNRSNTAAFIGLGAMGRGMAANLLDKSFAGSQGAWGAEAARKGERGAFVVYDAFPSALNQFLSSHTNAFAGRDVLPASSPAGATRLASTIVTMLPSSKEVEEVYLGENGIREALEGMSEEKRRETLLIDCTTGDREEAIRVAREMESLGVKMVDAPVSGGVVGAEKGTLSFMVGGSEEAFAQAQPFLQKMGARYIHCGASGNGLAVKICNKFVSSLLRFPSTFLIFCAVHRSLLLGISMIGTAEAMLLGKSLGLSSELLATVINTSTGRCWSSETNNPAPKATPTIPTPADRGYTGGFLSKLMSKGASSPSLPLPSLDYLLTPRLDADLNLALTSATRSGVPLPLGQLSGTLYQKLSAHEEFAGRDFSVVYRYLEEAMEGGFGERSGKKGKGKE</sequence>
<dbReference type="GO" id="GO:0006574">
    <property type="term" value="P:L-valine catabolic process"/>
    <property type="evidence" value="ECO:0007669"/>
    <property type="project" value="TreeGrafter"/>
</dbReference>
<feature type="domain" description="3-hydroxyisobutyrate dehydrogenase-like NAD-binding" evidence="9">
    <location>
        <begin position="242"/>
        <end position="314"/>
    </location>
</feature>
<dbReference type="Gene3D" id="1.10.1040.10">
    <property type="entry name" value="N-(1-d-carboxylethyl)-l-norvaline Dehydrogenase, domain 2"/>
    <property type="match status" value="2"/>
</dbReference>
<dbReference type="Gene3D" id="3.40.50.720">
    <property type="entry name" value="NAD(P)-binding Rossmann-like Domain"/>
    <property type="match status" value="1"/>
</dbReference>
<dbReference type="GO" id="GO:0008442">
    <property type="term" value="F:3-hydroxyisobutyrate dehydrogenase activity"/>
    <property type="evidence" value="ECO:0007669"/>
    <property type="project" value="UniProtKB-EC"/>
</dbReference>
<evidence type="ECO:0000256" key="7">
    <source>
        <dbReference type="ARBA" id="ARBA00049197"/>
    </source>
</evidence>
<dbReference type="GO" id="GO:0051287">
    <property type="term" value="F:NAD binding"/>
    <property type="evidence" value="ECO:0007669"/>
    <property type="project" value="InterPro"/>
</dbReference>
<evidence type="ECO:0000256" key="4">
    <source>
        <dbReference type="ARBA" id="ARBA00022456"/>
    </source>
</evidence>
<keyword evidence="6" id="KW-0520">NAD</keyword>
<dbReference type="GO" id="GO:0005739">
    <property type="term" value="C:mitochondrion"/>
    <property type="evidence" value="ECO:0007669"/>
    <property type="project" value="TreeGrafter"/>
</dbReference>
<gene>
    <name evidence="10" type="primary">FGENESH: predicted gene_4.168</name>
    <name evidence="10" type="ORF">BN2166_0023920</name>
</gene>
<evidence type="ECO:0000256" key="5">
    <source>
        <dbReference type="ARBA" id="ARBA00023002"/>
    </source>
</evidence>
<dbReference type="InterPro" id="IPR029154">
    <property type="entry name" value="HIBADH-like_NADP-bd"/>
</dbReference>
<keyword evidence="4" id="KW-0101">Branched-chain amino acid catabolism</keyword>
<dbReference type="Pfam" id="PF03446">
    <property type="entry name" value="NAD_binding_2"/>
    <property type="match status" value="1"/>
</dbReference>
<evidence type="ECO:0000256" key="2">
    <source>
        <dbReference type="ARBA" id="ARBA00006013"/>
    </source>
</evidence>
<keyword evidence="5" id="KW-0560">Oxidoreductase</keyword>
<accession>A0A0K3CH66</accession>
<dbReference type="Proteomes" id="UP000199069">
    <property type="component" value="Unassembled WGS sequence"/>
</dbReference>
<dbReference type="SUPFAM" id="SSF51735">
    <property type="entry name" value="NAD(P)-binding Rossmann-fold domains"/>
    <property type="match status" value="1"/>
</dbReference>
<dbReference type="EMBL" id="CWKI01000004">
    <property type="protein sequence ID" value="CTR06531.1"/>
    <property type="molecule type" value="Genomic_DNA"/>
</dbReference>
<dbReference type="PANTHER" id="PTHR22981:SF7">
    <property type="entry name" value="3-HYDROXYISOBUTYRATE DEHYDROGENASE, MITOCHONDRIAL"/>
    <property type="match status" value="1"/>
</dbReference>
<dbReference type="InterPro" id="IPR006115">
    <property type="entry name" value="6PGDH_NADP-bd"/>
</dbReference>
<dbReference type="Pfam" id="PF14833">
    <property type="entry name" value="NAD_binding_11"/>
    <property type="match status" value="1"/>
</dbReference>
<dbReference type="InterPro" id="IPR036291">
    <property type="entry name" value="NAD(P)-bd_dom_sf"/>
</dbReference>
<evidence type="ECO:0000259" key="8">
    <source>
        <dbReference type="Pfam" id="PF03446"/>
    </source>
</evidence>
<proteinExistence type="inferred from homology"/>
<dbReference type="PROSITE" id="PS00895">
    <property type="entry name" value="3_HYDROXYISOBUT_DH"/>
    <property type="match status" value="1"/>
</dbReference>
<evidence type="ECO:0000259" key="9">
    <source>
        <dbReference type="Pfam" id="PF14833"/>
    </source>
</evidence>
<dbReference type="InterPro" id="IPR002204">
    <property type="entry name" value="3-OH-isobutyrate_DH-rel_CS"/>
</dbReference>
<reference evidence="10 11" key="1">
    <citation type="submission" date="2015-07" db="EMBL/GenBank/DDBJ databases">
        <authorList>
            <person name="Cajimat M.N.B."/>
            <person name="Milazzo M.L."/>
            <person name="Fulhorst C.F."/>
        </authorList>
    </citation>
    <scope>NUCLEOTIDE SEQUENCE [LARGE SCALE GENOMIC DNA]</scope>
    <source>
        <strain evidence="10">Single colony</strain>
    </source>
</reference>
<protein>
    <recommendedName>
        <fullName evidence="3">3-hydroxyisobutyrate dehydrogenase</fullName>
        <ecNumber evidence="3">1.1.1.31</ecNumber>
    </recommendedName>
</protein>
<evidence type="ECO:0000313" key="10">
    <source>
        <dbReference type="EMBL" id="CTR06531.1"/>
    </source>
</evidence>
<evidence type="ECO:0000256" key="1">
    <source>
        <dbReference type="ARBA" id="ARBA00005109"/>
    </source>
</evidence>
<name>A0A0K3CH66_RHOTO</name>
<comment type="similarity">
    <text evidence="2">Belongs to the HIBADH-related family. 3-hydroxyisobutyrate dehydrogenase subfamily.</text>
</comment>
<evidence type="ECO:0000256" key="6">
    <source>
        <dbReference type="ARBA" id="ARBA00023027"/>
    </source>
</evidence>
<dbReference type="EC" id="1.1.1.31" evidence="3"/>
<dbReference type="InterPro" id="IPR008927">
    <property type="entry name" value="6-PGluconate_DH-like_C_sf"/>
</dbReference>
<comment type="catalytic activity">
    <reaction evidence="7">
        <text>3-hydroxy-2-methylpropanoate + NAD(+) = 2-methyl-3-oxopropanoate + NADH + H(+)</text>
        <dbReference type="Rhea" id="RHEA:17681"/>
        <dbReference type="ChEBI" id="CHEBI:11805"/>
        <dbReference type="ChEBI" id="CHEBI:15378"/>
        <dbReference type="ChEBI" id="CHEBI:57540"/>
        <dbReference type="ChEBI" id="CHEBI:57700"/>
        <dbReference type="ChEBI" id="CHEBI:57945"/>
        <dbReference type="EC" id="1.1.1.31"/>
    </reaction>
</comment>
<evidence type="ECO:0000313" key="11">
    <source>
        <dbReference type="Proteomes" id="UP000199069"/>
    </source>
</evidence>
<dbReference type="AlphaFoldDB" id="A0A0K3CH66"/>
<organism evidence="10 11">
    <name type="scientific">Rhodotorula toruloides</name>
    <name type="common">Yeast</name>
    <name type="synonym">Rhodosporidium toruloides</name>
    <dbReference type="NCBI Taxonomy" id="5286"/>
    <lineage>
        <taxon>Eukaryota</taxon>
        <taxon>Fungi</taxon>
        <taxon>Dikarya</taxon>
        <taxon>Basidiomycota</taxon>
        <taxon>Pucciniomycotina</taxon>
        <taxon>Microbotryomycetes</taxon>
        <taxon>Sporidiobolales</taxon>
        <taxon>Sporidiobolaceae</taxon>
        <taxon>Rhodotorula</taxon>
    </lineage>
</organism>
<evidence type="ECO:0000256" key="3">
    <source>
        <dbReference type="ARBA" id="ARBA00012991"/>
    </source>
</evidence>
<dbReference type="GO" id="GO:0050661">
    <property type="term" value="F:NADP binding"/>
    <property type="evidence" value="ECO:0007669"/>
    <property type="project" value="InterPro"/>
</dbReference>
<feature type="domain" description="6-phosphogluconate dehydrogenase NADP-binding" evidence="8">
    <location>
        <begin position="60"/>
        <end position="208"/>
    </location>
</feature>